<dbReference type="InterPro" id="IPR029050">
    <property type="entry name" value="Immunoprotect_excell_Ig-like"/>
</dbReference>
<feature type="transmembrane region" description="Helical" evidence="3">
    <location>
        <begin position="207"/>
        <end position="228"/>
    </location>
</feature>
<dbReference type="Pfam" id="PF11611">
    <property type="entry name" value="DUF4352"/>
    <property type="match status" value="1"/>
</dbReference>
<reference evidence="6 7" key="1">
    <citation type="journal article" date="2014" name="Genome Announc.">
        <title>Complete Genome Sequence of Sterol-Transforming Mycobacterium neoaurum Strain VKM Ac-1815D.</title>
        <authorList>
            <person name="Shtratnikova V.Y."/>
            <person name="Bragin E.Y."/>
            <person name="Dovbnya D.V."/>
            <person name="Pekov Y.A."/>
            <person name="Schelkunov M.I."/>
            <person name="Strizhov N."/>
            <person name="Ivashina T.V."/>
            <person name="Ashapkin V.V."/>
            <person name="Donova M.V."/>
        </authorList>
    </citation>
    <scope>NUCLEOTIDE SEQUENCE [LARGE SCALE GENOMIC DNA]</scope>
    <source>
        <strain evidence="6 7">VKM Ac-1815D</strain>
    </source>
</reference>
<dbReference type="RefSeq" id="WP_019513960.1">
    <property type="nucleotide sequence ID" value="NC_023036.2"/>
</dbReference>
<feature type="compositionally biased region" description="Basic and acidic residues" evidence="2">
    <location>
        <begin position="110"/>
        <end position="121"/>
    </location>
</feature>
<name>V5XJ85_MYCNE</name>
<feature type="domain" description="DUF2510" evidence="4">
    <location>
        <begin position="8"/>
        <end position="32"/>
    </location>
</feature>
<dbReference type="GeneID" id="93339535"/>
<accession>V5XJ85</accession>
<keyword evidence="7" id="KW-1185">Reference proteome</keyword>
<evidence type="ECO:0000256" key="3">
    <source>
        <dbReference type="SAM" id="Phobius"/>
    </source>
</evidence>
<dbReference type="Proteomes" id="UP000018763">
    <property type="component" value="Chromosome"/>
</dbReference>
<evidence type="ECO:0000259" key="5">
    <source>
        <dbReference type="Pfam" id="PF11611"/>
    </source>
</evidence>
<dbReference type="EMBL" id="CP006936">
    <property type="protein sequence ID" value="AHC27851.1"/>
    <property type="molecule type" value="Genomic_DNA"/>
</dbReference>
<feature type="region of interest" description="Disordered" evidence="2">
    <location>
        <begin position="234"/>
        <end position="275"/>
    </location>
</feature>
<organism evidence="6 7">
    <name type="scientific">Mycolicibacterium neoaurum VKM Ac-1815D</name>
    <dbReference type="NCBI Taxonomy" id="700508"/>
    <lineage>
        <taxon>Bacteria</taxon>
        <taxon>Bacillati</taxon>
        <taxon>Actinomycetota</taxon>
        <taxon>Actinomycetes</taxon>
        <taxon>Mycobacteriales</taxon>
        <taxon>Mycobacteriaceae</taxon>
        <taxon>Mycolicibacterium</taxon>
    </lineage>
</organism>
<proteinExistence type="predicted"/>
<keyword evidence="3" id="KW-1133">Transmembrane helix</keyword>
<evidence type="ECO:0000259" key="4">
    <source>
        <dbReference type="Pfam" id="PF10708"/>
    </source>
</evidence>
<dbReference type="InterPro" id="IPR029051">
    <property type="entry name" value="DUF4352"/>
</dbReference>
<feature type="domain" description="DUF4352" evidence="5">
    <location>
        <begin position="274"/>
        <end position="386"/>
    </location>
</feature>
<feature type="region of interest" description="Disordered" evidence="2">
    <location>
        <begin position="1"/>
        <end position="169"/>
    </location>
</feature>
<evidence type="ECO:0000256" key="1">
    <source>
        <dbReference type="ARBA" id="ARBA00022729"/>
    </source>
</evidence>
<evidence type="ECO:0000256" key="2">
    <source>
        <dbReference type="SAM" id="MobiDB-lite"/>
    </source>
</evidence>
<dbReference type="Gene3D" id="2.60.40.1240">
    <property type="match status" value="1"/>
</dbReference>
<feature type="compositionally biased region" description="Acidic residues" evidence="2">
    <location>
        <begin position="77"/>
        <end position="95"/>
    </location>
</feature>
<dbReference type="Pfam" id="PF10708">
    <property type="entry name" value="DUF2510"/>
    <property type="match status" value="1"/>
</dbReference>
<keyword evidence="3" id="KW-0812">Transmembrane</keyword>
<evidence type="ECO:0000313" key="7">
    <source>
        <dbReference type="Proteomes" id="UP000018763"/>
    </source>
</evidence>
<dbReference type="InterPro" id="IPR018929">
    <property type="entry name" value="DUF2510"/>
</dbReference>
<sequence length="396" mass="40684">MTTPPTAAGWYPDPDGSGGQRYWDGTEWTAQRPEGPEFTEETSAWPAELPPWPEDVMAMPSWEDAGKGEPPVIAADPEPDAEPETAEPETAETETAEPAAESGPADTDEQDRPAAAEHPAEPEAEPVSDAPAEVTEPVEPPSEPPADHWPQPDLTIPTVTPTTPAFDQNTAVVPTLPPPPAEPAQPLAFGGVGDIAAKPAPKSPLKAYLLGVAALLIVLVGVLVWAFAFADPGSGSPAATGTNGTVVTDGATAPAVPTTDSDDASAAPAPAEGSVVDGDVTITQNGVDTVPTVSAVDNEFLTKTATGKFVLVKLTFLNNGQSPATFLSDQQVLTAGGQPYSPDTEATFYLNGISAVLYPGEPVQVTVAYDIPADSNPEFIQVSGDLGSAGGRIALN</sequence>
<keyword evidence="3" id="KW-0472">Membrane</keyword>
<evidence type="ECO:0000313" key="6">
    <source>
        <dbReference type="EMBL" id="AHC27851.1"/>
    </source>
</evidence>
<feature type="compositionally biased region" description="Polar residues" evidence="2">
    <location>
        <begin position="237"/>
        <end position="246"/>
    </location>
</feature>
<protein>
    <recommendedName>
        <fullName evidence="8">DUF4352 domain-containing protein</fullName>
    </recommendedName>
</protein>
<evidence type="ECO:0008006" key="8">
    <source>
        <dbReference type="Google" id="ProtNLM"/>
    </source>
</evidence>
<gene>
    <name evidence="6" type="ORF">D174_06215</name>
</gene>
<dbReference type="AlphaFoldDB" id="V5XJ85"/>
<feature type="compositionally biased region" description="Polar residues" evidence="2">
    <location>
        <begin position="157"/>
        <end position="169"/>
    </location>
</feature>
<keyword evidence="1" id="KW-0732">Signal</keyword>